<dbReference type="CDD" id="cd00130">
    <property type="entry name" value="PAS"/>
    <property type="match status" value="1"/>
</dbReference>
<dbReference type="InterPro" id="IPR052155">
    <property type="entry name" value="Biofilm_reg_signaling"/>
</dbReference>
<dbReference type="SUPFAM" id="SSF141868">
    <property type="entry name" value="EAL domain-like"/>
    <property type="match status" value="1"/>
</dbReference>
<dbReference type="Gene3D" id="3.30.450.20">
    <property type="entry name" value="PAS domain"/>
    <property type="match status" value="1"/>
</dbReference>
<reference evidence="7 8" key="1">
    <citation type="submission" date="2019-06" db="EMBL/GenBank/DDBJ databases">
        <title>Genome sequence of Janthinobacterium lividum UCD_MED1.</title>
        <authorList>
            <person name="De Leon M.E."/>
            <person name="Jospin G."/>
        </authorList>
    </citation>
    <scope>NUCLEOTIDE SEQUENCE [LARGE SCALE GENOMIC DNA]</scope>
    <source>
        <strain evidence="7 8">UCD_MED1</strain>
    </source>
</reference>
<gene>
    <name evidence="7" type="ORF">FHI69_19885</name>
</gene>
<name>A0A5C4NN74_9BURK</name>
<dbReference type="InterPro" id="IPR035965">
    <property type="entry name" value="PAS-like_dom_sf"/>
</dbReference>
<dbReference type="NCBIfam" id="TIGR00229">
    <property type="entry name" value="sensory_box"/>
    <property type="match status" value="1"/>
</dbReference>
<evidence type="ECO:0000259" key="6">
    <source>
        <dbReference type="PROSITE" id="PS50887"/>
    </source>
</evidence>
<dbReference type="PROSITE" id="PS50112">
    <property type="entry name" value="PAS"/>
    <property type="match status" value="1"/>
</dbReference>
<keyword evidence="2" id="KW-0472">Membrane</keyword>
<dbReference type="PROSITE" id="PS50887">
    <property type="entry name" value="GGDEF"/>
    <property type="match status" value="1"/>
</dbReference>
<dbReference type="AlphaFoldDB" id="A0A5C4NN74"/>
<proteinExistence type="predicted"/>
<organism evidence="7 8">
    <name type="scientific">Janthinobacterium lividum</name>
    <dbReference type="NCBI Taxonomy" id="29581"/>
    <lineage>
        <taxon>Bacteria</taxon>
        <taxon>Pseudomonadati</taxon>
        <taxon>Pseudomonadota</taxon>
        <taxon>Betaproteobacteria</taxon>
        <taxon>Burkholderiales</taxon>
        <taxon>Oxalobacteraceae</taxon>
        <taxon>Janthinobacterium</taxon>
    </lineage>
</organism>
<dbReference type="InterPro" id="IPR035919">
    <property type="entry name" value="EAL_sf"/>
</dbReference>
<dbReference type="InterPro" id="IPR000700">
    <property type="entry name" value="PAS-assoc_C"/>
</dbReference>
<feature type="domain" description="PAS" evidence="3">
    <location>
        <begin position="212"/>
        <end position="285"/>
    </location>
</feature>
<feature type="transmembrane region" description="Helical" evidence="2">
    <location>
        <begin position="89"/>
        <end position="113"/>
    </location>
</feature>
<dbReference type="GO" id="GO:0071111">
    <property type="term" value="F:cyclic-guanylate-specific phosphodiesterase activity"/>
    <property type="evidence" value="ECO:0007669"/>
    <property type="project" value="UniProtKB-EC"/>
</dbReference>
<evidence type="ECO:0000259" key="5">
    <source>
        <dbReference type="PROSITE" id="PS50883"/>
    </source>
</evidence>
<dbReference type="Pfam" id="PF00990">
    <property type="entry name" value="GGDEF"/>
    <property type="match status" value="1"/>
</dbReference>
<comment type="caution">
    <text evidence="7">The sequence shown here is derived from an EMBL/GenBank/DDBJ whole genome shotgun (WGS) entry which is preliminary data.</text>
</comment>
<evidence type="ECO:0000256" key="1">
    <source>
        <dbReference type="ARBA" id="ARBA00051114"/>
    </source>
</evidence>
<dbReference type="Proteomes" id="UP000305681">
    <property type="component" value="Unassembled WGS sequence"/>
</dbReference>
<dbReference type="PROSITE" id="PS50883">
    <property type="entry name" value="EAL"/>
    <property type="match status" value="1"/>
</dbReference>
<accession>A0A5C4NN74</accession>
<dbReference type="InterPro" id="IPR001633">
    <property type="entry name" value="EAL_dom"/>
</dbReference>
<dbReference type="SUPFAM" id="SSF55073">
    <property type="entry name" value="Nucleotide cyclase"/>
    <property type="match status" value="1"/>
</dbReference>
<dbReference type="PANTHER" id="PTHR44757:SF2">
    <property type="entry name" value="BIOFILM ARCHITECTURE MAINTENANCE PROTEIN MBAA"/>
    <property type="match status" value="1"/>
</dbReference>
<dbReference type="SUPFAM" id="SSF55785">
    <property type="entry name" value="PYP-like sensor domain (PAS domain)"/>
    <property type="match status" value="1"/>
</dbReference>
<feature type="domain" description="PAC" evidence="4">
    <location>
        <begin position="286"/>
        <end position="341"/>
    </location>
</feature>
<evidence type="ECO:0000313" key="7">
    <source>
        <dbReference type="EMBL" id="TNC75365.1"/>
    </source>
</evidence>
<dbReference type="InterPro" id="IPR000160">
    <property type="entry name" value="GGDEF_dom"/>
</dbReference>
<dbReference type="FunFam" id="3.30.70.270:FF:000001">
    <property type="entry name" value="Diguanylate cyclase domain protein"/>
    <property type="match status" value="1"/>
</dbReference>
<keyword evidence="2" id="KW-1133">Transmembrane helix</keyword>
<feature type="transmembrane region" description="Helical" evidence="2">
    <location>
        <begin position="153"/>
        <end position="172"/>
    </location>
</feature>
<dbReference type="InterPro" id="IPR000014">
    <property type="entry name" value="PAS"/>
</dbReference>
<evidence type="ECO:0000256" key="2">
    <source>
        <dbReference type="SAM" id="Phobius"/>
    </source>
</evidence>
<evidence type="ECO:0000259" key="3">
    <source>
        <dbReference type="PROSITE" id="PS50112"/>
    </source>
</evidence>
<dbReference type="Gene3D" id="3.30.70.270">
    <property type="match status" value="1"/>
</dbReference>
<sequence>MGRFPVFQSSARGEMKGVRTRAAMRCSVTQRWHSAPTIFLVGMAVRSVANGRHFAAHPTVSHCPACLIMDRHRCCHGTTMQSFFKRISISVSTSALLTLAFGLCLTALCYASARQIEAESARLLLQYHASGHTLGAALLPAKGMGLDASHRGSLYVLLGGVLSSLLAAAYVYQLVSRNSVIARITGERTAALQFANLRLSEDIAARMHNEKSLRLRERIIEVSANAIILCSADAPGYLIEYVNPAFERITGYAAGEVIGQRLEDLQGPEQGRQDMHAITAALREQREGKAIVRNFRKDGSSYWSELFVAPVRDAGDGALSHFVVAQYDISSVMRFEQELEFQARHDILTGLANRALLRERLEQAMAVTRRSGLPLWVVFIDLDRFKFVNDTLGHDAGDLVLKSVAERLCGATREVDTVARLGGDEFVLLLPQHGNGEPGAAILQRIQDAVAQPLQLGEYEFFLSCCMGVAVYPDDGVDADTLIKHADIAMYRAKEQGRGHWQFYASSMNAGTLERLELESELRHALERGQFHLEYQPQLDLASGAVVGMEALLRWQHPQLGRVPPANFIGLAEEMGLITPIGDWVLRTACAQARAWQLAGHGPLRLAVNLSARQFKQKNLLHAVAQALADTGLAAVHLELELTESMVMHDVEQATAIMAKLKALGVQLSIDDFGTGYSSLAYLRHFPIDVLKIDKTFVSDITHSMDDAAIVRAIISLAHSLRLKVIAEGVETEQQLAFLRRHGCDQMQGYLFSRPLAAAAFETLLLEGSMLPA</sequence>
<dbReference type="Pfam" id="PF13426">
    <property type="entry name" value="PAS_9"/>
    <property type="match status" value="1"/>
</dbReference>
<keyword evidence="2" id="KW-0812">Transmembrane</keyword>
<dbReference type="SMART" id="SM00091">
    <property type="entry name" value="PAS"/>
    <property type="match status" value="1"/>
</dbReference>
<dbReference type="EMBL" id="VDGE01000008">
    <property type="protein sequence ID" value="TNC75365.1"/>
    <property type="molecule type" value="Genomic_DNA"/>
</dbReference>
<dbReference type="CDD" id="cd01948">
    <property type="entry name" value="EAL"/>
    <property type="match status" value="1"/>
</dbReference>
<dbReference type="Gene3D" id="3.20.20.450">
    <property type="entry name" value="EAL domain"/>
    <property type="match status" value="1"/>
</dbReference>
<dbReference type="GO" id="GO:0071732">
    <property type="term" value="P:cellular response to nitric oxide"/>
    <property type="evidence" value="ECO:0007669"/>
    <property type="project" value="UniProtKB-ARBA"/>
</dbReference>
<protein>
    <submittedName>
        <fullName evidence="7">EAL domain-containing protein</fullName>
    </submittedName>
</protein>
<dbReference type="PANTHER" id="PTHR44757">
    <property type="entry name" value="DIGUANYLATE CYCLASE DGCP"/>
    <property type="match status" value="1"/>
</dbReference>
<dbReference type="SMART" id="SM00267">
    <property type="entry name" value="GGDEF"/>
    <property type="match status" value="1"/>
</dbReference>
<dbReference type="InterPro" id="IPR029787">
    <property type="entry name" value="Nucleotide_cyclase"/>
</dbReference>
<dbReference type="FunFam" id="3.20.20.450:FF:000001">
    <property type="entry name" value="Cyclic di-GMP phosphodiesterase yahA"/>
    <property type="match status" value="1"/>
</dbReference>
<dbReference type="SMART" id="SM00052">
    <property type="entry name" value="EAL"/>
    <property type="match status" value="1"/>
</dbReference>
<evidence type="ECO:0000259" key="4">
    <source>
        <dbReference type="PROSITE" id="PS50113"/>
    </source>
</evidence>
<comment type="catalytic activity">
    <reaction evidence="1">
        <text>3',3'-c-di-GMP + H2O = 5'-phosphoguanylyl(3'-&gt;5')guanosine + H(+)</text>
        <dbReference type="Rhea" id="RHEA:24902"/>
        <dbReference type="ChEBI" id="CHEBI:15377"/>
        <dbReference type="ChEBI" id="CHEBI:15378"/>
        <dbReference type="ChEBI" id="CHEBI:58754"/>
        <dbReference type="ChEBI" id="CHEBI:58805"/>
        <dbReference type="EC" id="3.1.4.52"/>
    </reaction>
    <physiologicalReaction direction="left-to-right" evidence="1">
        <dbReference type="Rhea" id="RHEA:24903"/>
    </physiologicalReaction>
</comment>
<dbReference type="Pfam" id="PF00563">
    <property type="entry name" value="EAL"/>
    <property type="match status" value="1"/>
</dbReference>
<evidence type="ECO:0000313" key="8">
    <source>
        <dbReference type="Proteomes" id="UP000305681"/>
    </source>
</evidence>
<feature type="domain" description="EAL" evidence="5">
    <location>
        <begin position="515"/>
        <end position="769"/>
    </location>
</feature>
<dbReference type="InterPro" id="IPR043128">
    <property type="entry name" value="Rev_trsase/Diguanyl_cyclase"/>
</dbReference>
<dbReference type="CDD" id="cd01949">
    <property type="entry name" value="GGDEF"/>
    <property type="match status" value="1"/>
</dbReference>
<feature type="domain" description="GGDEF" evidence="6">
    <location>
        <begin position="373"/>
        <end position="506"/>
    </location>
</feature>
<dbReference type="NCBIfam" id="TIGR00254">
    <property type="entry name" value="GGDEF"/>
    <property type="match status" value="1"/>
</dbReference>
<dbReference type="PROSITE" id="PS50113">
    <property type="entry name" value="PAC"/>
    <property type="match status" value="1"/>
</dbReference>